<dbReference type="RefSeq" id="WP_125084136.1">
    <property type="nucleotide sequence ID" value="NZ_CP034248.1"/>
</dbReference>
<gene>
    <name evidence="3" type="ORF">EIM92_18840</name>
</gene>
<dbReference type="OrthoDB" id="2662982at2"/>
<keyword evidence="4" id="KW-1185">Reference proteome</keyword>
<dbReference type="InterPro" id="IPR025377">
    <property type="entry name" value="DUF4367"/>
</dbReference>
<evidence type="ECO:0000259" key="2">
    <source>
        <dbReference type="Pfam" id="PF14285"/>
    </source>
</evidence>
<keyword evidence="1" id="KW-0812">Transmembrane</keyword>
<dbReference type="EMBL" id="CP034248">
    <property type="protein sequence ID" value="AZK47969.1"/>
    <property type="molecule type" value="Genomic_DNA"/>
</dbReference>
<dbReference type="Proteomes" id="UP000273145">
    <property type="component" value="Chromosome"/>
</dbReference>
<keyword evidence="1" id="KW-1133">Transmembrane helix</keyword>
<feature type="domain" description="DUF4367" evidence="2">
    <location>
        <begin position="234"/>
        <end position="331"/>
    </location>
</feature>
<proteinExistence type="predicted"/>
<evidence type="ECO:0000256" key="1">
    <source>
        <dbReference type="SAM" id="Phobius"/>
    </source>
</evidence>
<dbReference type="KEGG" id="plen:EIM92_18840"/>
<evidence type="ECO:0000313" key="4">
    <source>
        <dbReference type="Proteomes" id="UP000273145"/>
    </source>
</evidence>
<name>A0A3Q8S638_9BACL</name>
<keyword evidence="1" id="KW-0472">Membrane</keyword>
<reference evidence="3 4" key="1">
    <citation type="submission" date="2018-11" db="EMBL/GenBank/DDBJ databases">
        <title>Genome sequencing of Paenibacillus lentus DSM25539(T).</title>
        <authorList>
            <person name="Kook J.-K."/>
            <person name="Park S.-N."/>
            <person name="Lim Y.K."/>
        </authorList>
    </citation>
    <scope>NUCLEOTIDE SEQUENCE [LARGE SCALE GENOMIC DNA]</scope>
    <source>
        <strain evidence="3 4">DSM 25539</strain>
    </source>
</reference>
<sequence>MRKAKITLHDDTIKEFVIQDEPGIIDVRLSVMNRVREIHEQNSGKKISRQRTSAIVAIICFILVLSSLTGYAATRFVQIKNPKGEVIVETKEIREDAYTPHAKTYYEMRSAYKEHVLALLQPGELVAYYVDDDMLNAYDTGNMVQTVYKPIEHSRYEKFAKQLEATNGPLFVEPKYLPKGLSFESGRVFPSVMEGEASLENLKKLEPEFIRTAESSASDSKLFLKPLSWNIAGSANARYANGEDMININAYVRKKGTSSVTTMHPEDVIVEKLTVGGQEMVYMEAEAADEADYYKHKLEWLDEEAEVFYSVYDNPGTTLSKSEFIRIVESMVK</sequence>
<dbReference type="Pfam" id="PF14285">
    <property type="entry name" value="DUF4367"/>
    <property type="match status" value="1"/>
</dbReference>
<dbReference type="AlphaFoldDB" id="A0A3Q8S638"/>
<evidence type="ECO:0000313" key="3">
    <source>
        <dbReference type="EMBL" id="AZK47969.1"/>
    </source>
</evidence>
<protein>
    <submittedName>
        <fullName evidence="3">DUF4367 domain-containing protein</fullName>
    </submittedName>
</protein>
<feature type="transmembrane region" description="Helical" evidence="1">
    <location>
        <begin position="54"/>
        <end position="73"/>
    </location>
</feature>
<organism evidence="3 4">
    <name type="scientific">Paenibacillus lentus</name>
    <dbReference type="NCBI Taxonomy" id="1338368"/>
    <lineage>
        <taxon>Bacteria</taxon>
        <taxon>Bacillati</taxon>
        <taxon>Bacillota</taxon>
        <taxon>Bacilli</taxon>
        <taxon>Bacillales</taxon>
        <taxon>Paenibacillaceae</taxon>
        <taxon>Paenibacillus</taxon>
    </lineage>
</organism>
<accession>A0A3Q8S638</accession>